<dbReference type="EMBL" id="LAZR01000009">
    <property type="protein sequence ID" value="KKO08362.1"/>
    <property type="molecule type" value="Genomic_DNA"/>
</dbReference>
<comment type="caution">
    <text evidence="1">The sequence shown here is derived from an EMBL/GenBank/DDBJ whole genome shotgun (WGS) entry which is preliminary data.</text>
</comment>
<sequence>MKARVLKISLALALFAPVAAAAQSTTTTGDLSGTYHSVGMSCLKEKAGEAGGPVLIEPAGLKLAGLDCKFGGISSLARMSAVLIDASCMISGVPRTTRLFINQSPEGVTIVSRELGTFVLEKCG</sequence>
<accession>A0A0F9Y8T1</accession>
<name>A0A0F9Y8T1_9ZZZZ</name>
<proteinExistence type="predicted"/>
<protein>
    <submittedName>
        <fullName evidence="1">Uncharacterized protein</fullName>
    </submittedName>
</protein>
<dbReference type="AlphaFoldDB" id="A0A0F9Y8T1"/>
<organism evidence="1">
    <name type="scientific">marine sediment metagenome</name>
    <dbReference type="NCBI Taxonomy" id="412755"/>
    <lineage>
        <taxon>unclassified sequences</taxon>
        <taxon>metagenomes</taxon>
        <taxon>ecological metagenomes</taxon>
    </lineage>
</organism>
<gene>
    <name evidence="1" type="ORF">LCGC14_0043000</name>
</gene>
<reference evidence="1" key="1">
    <citation type="journal article" date="2015" name="Nature">
        <title>Complex archaea that bridge the gap between prokaryotes and eukaryotes.</title>
        <authorList>
            <person name="Spang A."/>
            <person name="Saw J.H."/>
            <person name="Jorgensen S.L."/>
            <person name="Zaremba-Niedzwiedzka K."/>
            <person name="Martijn J."/>
            <person name="Lind A.E."/>
            <person name="van Eijk R."/>
            <person name="Schleper C."/>
            <person name="Guy L."/>
            <person name="Ettema T.J."/>
        </authorList>
    </citation>
    <scope>NUCLEOTIDE SEQUENCE</scope>
</reference>
<evidence type="ECO:0000313" key="1">
    <source>
        <dbReference type="EMBL" id="KKO08362.1"/>
    </source>
</evidence>